<dbReference type="STRING" id="587636.SAMN05216199_1676"/>
<comment type="similarity">
    <text evidence="1">Belongs to the glycosyltransferase 2 family.</text>
</comment>
<evidence type="ECO:0000313" key="4">
    <source>
        <dbReference type="Proteomes" id="UP000199019"/>
    </source>
</evidence>
<dbReference type="InterPro" id="IPR029063">
    <property type="entry name" value="SAM-dependent_MTases_sf"/>
</dbReference>
<dbReference type="GO" id="GO:0008168">
    <property type="term" value="F:methyltransferase activity"/>
    <property type="evidence" value="ECO:0007669"/>
    <property type="project" value="UniProtKB-KW"/>
</dbReference>
<keyword evidence="4" id="KW-1185">Reference proteome</keyword>
<protein>
    <submittedName>
        <fullName evidence="3">Methyltransferase domain-containing protein</fullName>
    </submittedName>
</protein>
<dbReference type="Proteomes" id="UP000199019">
    <property type="component" value="Unassembled WGS sequence"/>
</dbReference>
<evidence type="ECO:0000256" key="1">
    <source>
        <dbReference type="ARBA" id="ARBA00006739"/>
    </source>
</evidence>
<sequence>MSEGSPVYAAVVTSTQRNETPVSDTPREPRIGILVVAYNAVTTLASVLDRIPQDFRNRVAEIIICDDASRDATHLVALGYQQTAPDLPITVIRHEKNLGYGGNQKAGYRLAIEHDLDIVVLLHGDGQYAPECLGDIVAPLVRGEADAVFGSRMMTEGAARRGGMPLYKYVGNKVLTRFENAVAGAELSEWHSGYRAYSTAALRSIAFDRNADGFNFDTQIILQLIEAGKRIVEVPIPTYYGDEVCYVNGLGYARDISRDVVRYRLGKMGFTSGEYGSVDAEYDLKEGEGSSHHRILEFLADLPPSKVLDLGCSSGLLSERVRALGHHVTGVDREAFPETLERVDEFVVGDLEDGIPSEVGTGFDVVIAADVLEHLRRPEDLLEAVKKVLKPDGRLVVSVPNFGHWYPRGRSVLGVFDYDQRGILDKTHYRFFTRKSLTRMLRNAGFEVRRHSEVGLPFDVLAGDGGSLGTRLLRRADRVSVSLRPTLFAYQFVLHLQRPAAPELLTRSVEEATEHAAASA</sequence>
<dbReference type="PANTHER" id="PTHR48090:SF7">
    <property type="entry name" value="RFBJ PROTEIN"/>
    <property type="match status" value="1"/>
</dbReference>
<keyword evidence="3" id="KW-0808">Transferase</keyword>
<dbReference type="InterPro" id="IPR050256">
    <property type="entry name" value="Glycosyltransferase_2"/>
</dbReference>
<dbReference type="SUPFAM" id="SSF53448">
    <property type="entry name" value="Nucleotide-diphospho-sugar transferases"/>
    <property type="match status" value="1"/>
</dbReference>
<accession>A0A1H9TMN4</accession>
<dbReference type="SUPFAM" id="SSF53335">
    <property type="entry name" value="S-adenosyl-L-methionine-dependent methyltransferases"/>
    <property type="match status" value="1"/>
</dbReference>
<dbReference type="InterPro" id="IPR029044">
    <property type="entry name" value="Nucleotide-diphossugar_trans"/>
</dbReference>
<feature type="domain" description="Glycosyltransferase 2-like" evidence="2">
    <location>
        <begin position="33"/>
        <end position="166"/>
    </location>
</feature>
<keyword evidence="3" id="KW-0489">Methyltransferase</keyword>
<dbReference type="InterPro" id="IPR001173">
    <property type="entry name" value="Glyco_trans_2-like"/>
</dbReference>
<gene>
    <name evidence="3" type="ORF">SAMN05216199_1676</name>
</gene>
<dbReference type="Gene3D" id="3.40.50.150">
    <property type="entry name" value="Vaccinia Virus protein VP39"/>
    <property type="match status" value="1"/>
</dbReference>
<dbReference type="Pfam" id="PF13489">
    <property type="entry name" value="Methyltransf_23"/>
    <property type="match status" value="1"/>
</dbReference>
<reference evidence="4" key="1">
    <citation type="submission" date="2016-10" db="EMBL/GenBank/DDBJ databases">
        <authorList>
            <person name="Varghese N."/>
            <person name="Submissions S."/>
        </authorList>
    </citation>
    <scope>NUCLEOTIDE SEQUENCE [LARGE SCALE GENOMIC DNA]</scope>
    <source>
        <strain evidence="4">CGMCC 1.6963</strain>
    </source>
</reference>
<dbReference type="Gene3D" id="3.90.550.10">
    <property type="entry name" value="Spore Coat Polysaccharide Biosynthesis Protein SpsA, Chain A"/>
    <property type="match status" value="1"/>
</dbReference>
<dbReference type="CDD" id="cd02440">
    <property type="entry name" value="AdoMet_MTases"/>
    <property type="match status" value="1"/>
</dbReference>
<dbReference type="CDD" id="cd04179">
    <property type="entry name" value="DPM_DPG-synthase_like"/>
    <property type="match status" value="1"/>
</dbReference>
<organism evidence="3 4">
    <name type="scientific">Pedococcus cremeus</name>
    <dbReference type="NCBI Taxonomy" id="587636"/>
    <lineage>
        <taxon>Bacteria</taxon>
        <taxon>Bacillati</taxon>
        <taxon>Actinomycetota</taxon>
        <taxon>Actinomycetes</taxon>
        <taxon>Micrococcales</taxon>
        <taxon>Intrasporangiaceae</taxon>
        <taxon>Pedococcus</taxon>
    </lineage>
</organism>
<dbReference type="GO" id="GO:0032259">
    <property type="term" value="P:methylation"/>
    <property type="evidence" value="ECO:0007669"/>
    <property type="project" value="UniProtKB-KW"/>
</dbReference>
<evidence type="ECO:0000313" key="3">
    <source>
        <dbReference type="EMBL" id="SER98348.1"/>
    </source>
</evidence>
<dbReference type="PANTHER" id="PTHR48090">
    <property type="entry name" value="UNDECAPRENYL-PHOSPHATE 4-DEOXY-4-FORMAMIDO-L-ARABINOSE TRANSFERASE-RELATED"/>
    <property type="match status" value="1"/>
</dbReference>
<dbReference type="AlphaFoldDB" id="A0A1H9TMN4"/>
<name>A0A1H9TMN4_9MICO</name>
<evidence type="ECO:0000259" key="2">
    <source>
        <dbReference type="Pfam" id="PF00535"/>
    </source>
</evidence>
<proteinExistence type="inferred from homology"/>
<dbReference type="Pfam" id="PF00535">
    <property type="entry name" value="Glycos_transf_2"/>
    <property type="match status" value="1"/>
</dbReference>
<dbReference type="EMBL" id="FOHB01000002">
    <property type="protein sequence ID" value="SER98348.1"/>
    <property type="molecule type" value="Genomic_DNA"/>
</dbReference>